<accession>A0A9N9JLY6</accession>
<feature type="non-terminal residue" evidence="1">
    <location>
        <position position="103"/>
    </location>
</feature>
<organism evidence="1 2">
    <name type="scientific">Dentiscutata erythropus</name>
    <dbReference type="NCBI Taxonomy" id="1348616"/>
    <lineage>
        <taxon>Eukaryota</taxon>
        <taxon>Fungi</taxon>
        <taxon>Fungi incertae sedis</taxon>
        <taxon>Mucoromycota</taxon>
        <taxon>Glomeromycotina</taxon>
        <taxon>Glomeromycetes</taxon>
        <taxon>Diversisporales</taxon>
        <taxon>Gigasporaceae</taxon>
        <taxon>Dentiscutata</taxon>
    </lineage>
</organism>
<comment type="caution">
    <text evidence="1">The sequence shown here is derived from an EMBL/GenBank/DDBJ whole genome shotgun (WGS) entry which is preliminary data.</text>
</comment>
<sequence>DSDTDLESNSNENEMAISYNNSIIGEKVIASQNSWNKKEKWHLENDDYNYDKFLSQEDDKLYKDLFLANSFIENLSQESSNQASSSYTLIEDMDHESLMSVNS</sequence>
<name>A0A9N9JLY6_9GLOM</name>
<dbReference type="Proteomes" id="UP000789405">
    <property type="component" value="Unassembled WGS sequence"/>
</dbReference>
<dbReference type="EMBL" id="CAJVPY010025388">
    <property type="protein sequence ID" value="CAG8788179.1"/>
    <property type="molecule type" value="Genomic_DNA"/>
</dbReference>
<reference evidence="1" key="1">
    <citation type="submission" date="2021-06" db="EMBL/GenBank/DDBJ databases">
        <authorList>
            <person name="Kallberg Y."/>
            <person name="Tangrot J."/>
            <person name="Rosling A."/>
        </authorList>
    </citation>
    <scope>NUCLEOTIDE SEQUENCE</scope>
    <source>
        <strain evidence="1">MA453B</strain>
    </source>
</reference>
<proteinExistence type="predicted"/>
<keyword evidence="2" id="KW-1185">Reference proteome</keyword>
<evidence type="ECO:0000313" key="2">
    <source>
        <dbReference type="Proteomes" id="UP000789405"/>
    </source>
</evidence>
<evidence type="ECO:0000313" key="1">
    <source>
        <dbReference type="EMBL" id="CAG8788179.1"/>
    </source>
</evidence>
<dbReference type="AlphaFoldDB" id="A0A9N9JLY6"/>
<protein>
    <submittedName>
        <fullName evidence="1">4838_t:CDS:1</fullName>
    </submittedName>
</protein>
<gene>
    <name evidence="1" type="ORF">DERYTH_LOCUS20850</name>
</gene>